<comment type="caution">
    <text evidence="1">The sequence shown here is derived from an EMBL/GenBank/DDBJ whole genome shotgun (WGS) entry which is preliminary data.</text>
</comment>
<sequence length="80" mass="8685">MEAGEEAEGGGDLAGDGVVWRLSRRRRVSWPRPPRTFQGSVMGTTLPPMQAVRPESFQEPAQEAVRVREVVLQGLGSLPG</sequence>
<accession>A0AAV5DFI0</accession>
<name>A0AAV5DFI0_ELECO</name>
<reference evidence="1" key="1">
    <citation type="journal article" date="2018" name="DNA Res.">
        <title>Multiple hybrid de novo genome assembly of finger millet, an orphan allotetraploid crop.</title>
        <authorList>
            <person name="Hatakeyama M."/>
            <person name="Aluri S."/>
            <person name="Balachadran M.T."/>
            <person name="Sivarajan S.R."/>
            <person name="Patrignani A."/>
            <person name="Gruter S."/>
            <person name="Poveda L."/>
            <person name="Shimizu-Inatsugi R."/>
            <person name="Baeten J."/>
            <person name="Francoijs K.J."/>
            <person name="Nataraja K.N."/>
            <person name="Reddy Y.A.N."/>
            <person name="Phadnis S."/>
            <person name="Ravikumar R.L."/>
            <person name="Schlapbach R."/>
            <person name="Sreeman S.M."/>
            <person name="Shimizu K.K."/>
        </authorList>
    </citation>
    <scope>NUCLEOTIDE SEQUENCE</scope>
</reference>
<keyword evidence="2" id="KW-1185">Reference proteome</keyword>
<reference evidence="1" key="2">
    <citation type="submission" date="2021-12" db="EMBL/GenBank/DDBJ databases">
        <title>Resequencing data analysis of finger millet.</title>
        <authorList>
            <person name="Hatakeyama M."/>
            <person name="Aluri S."/>
            <person name="Balachadran M.T."/>
            <person name="Sivarajan S.R."/>
            <person name="Poveda L."/>
            <person name="Shimizu-Inatsugi R."/>
            <person name="Schlapbach R."/>
            <person name="Sreeman S.M."/>
            <person name="Shimizu K.K."/>
        </authorList>
    </citation>
    <scope>NUCLEOTIDE SEQUENCE</scope>
</reference>
<dbReference type="EMBL" id="BQKI01000015">
    <property type="protein sequence ID" value="GJN09196.1"/>
    <property type="molecule type" value="Genomic_DNA"/>
</dbReference>
<evidence type="ECO:0000313" key="1">
    <source>
        <dbReference type="EMBL" id="GJN09196.1"/>
    </source>
</evidence>
<evidence type="ECO:0000313" key="2">
    <source>
        <dbReference type="Proteomes" id="UP001054889"/>
    </source>
</evidence>
<organism evidence="1 2">
    <name type="scientific">Eleusine coracana subsp. coracana</name>
    <dbReference type="NCBI Taxonomy" id="191504"/>
    <lineage>
        <taxon>Eukaryota</taxon>
        <taxon>Viridiplantae</taxon>
        <taxon>Streptophyta</taxon>
        <taxon>Embryophyta</taxon>
        <taxon>Tracheophyta</taxon>
        <taxon>Spermatophyta</taxon>
        <taxon>Magnoliopsida</taxon>
        <taxon>Liliopsida</taxon>
        <taxon>Poales</taxon>
        <taxon>Poaceae</taxon>
        <taxon>PACMAD clade</taxon>
        <taxon>Chloridoideae</taxon>
        <taxon>Cynodonteae</taxon>
        <taxon>Eleusininae</taxon>
        <taxon>Eleusine</taxon>
    </lineage>
</organism>
<proteinExistence type="predicted"/>
<dbReference type="Proteomes" id="UP001054889">
    <property type="component" value="Unassembled WGS sequence"/>
</dbReference>
<protein>
    <submittedName>
        <fullName evidence="1">Uncharacterized protein</fullName>
    </submittedName>
</protein>
<dbReference type="AlphaFoldDB" id="A0AAV5DFI0"/>
<gene>
    <name evidence="1" type="primary">ga27178</name>
    <name evidence="1" type="ORF">PR202_ga27178</name>
</gene>